<evidence type="ECO:0000313" key="1">
    <source>
        <dbReference type="EMBL" id="KAF2476513.1"/>
    </source>
</evidence>
<reference evidence="1" key="1">
    <citation type="journal article" date="2020" name="Stud. Mycol.">
        <title>101 Dothideomycetes genomes: a test case for predicting lifestyles and emergence of pathogens.</title>
        <authorList>
            <person name="Haridas S."/>
            <person name="Albert R."/>
            <person name="Binder M."/>
            <person name="Bloem J."/>
            <person name="Labutti K."/>
            <person name="Salamov A."/>
            <person name="Andreopoulos B."/>
            <person name="Baker S."/>
            <person name="Barry K."/>
            <person name="Bills G."/>
            <person name="Bluhm B."/>
            <person name="Cannon C."/>
            <person name="Castanera R."/>
            <person name="Culley D."/>
            <person name="Daum C."/>
            <person name="Ezra D."/>
            <person name="Gonzalez J."/>
            <person name="Henrissat B."/>
            <person name="Kuo A."/>
            <person name="Liang C."/>
            <person name="Lipzen A."/>
            <person name="Lutzoni F."/>
            <person name="Magnuson J."/>
            <person name="Mondo S."/>
            <person name="Nolan M."/>
            <person name="Ohm R."/>
            <person name="Pangilinan J."/>
            <person name="Park H.-J."/>
            <person name="Ramirez L."/>
            <person name="Alfaro M."/>
            <person name="Sun H."/>
            <person name="Tritt A."/>
            <person name="Yoshinaga Y."/>
            <person name="Zwiers L.-H."/>
            <person name="Turgeon B."/>
            <person name="Goodwin S."/>
            <person name="Spatafora J."/>
            <person name="Crous P."/>
            <person name="Grigoriev I."/>
        </authorList>
    </citation>
    <scope>NUCLEOTIDE SEQUENCE</scope>
    <source>
        <strain evidence="1">ATCC 200398</strain>
    </source>
</reference>
<evidence type="ECO:0000313" key="2">
    <source>
        <dbReference type="Proteomes" id="UP000799755"/>
    </source>
</evidence>
<dbReference type="Proteomes" id="UP000799755">
    <property type="component" value="Unassembled WGS sequence"/>
</dbReference>
<organism evidence="1 2">
    <name type="scientific">Lindgomyces ingoldianus</name>
    <dbReference type="NCBI Taxonomy" id="673940"/>
    <lineage>
        <taxon>Eukaryota</taxon>
        <taxon>Fungi</taxon>
        <taxon>Dikarya</taxon>
        <taxon>Ascomycota</taxon>
        <taxon>Pezizomycotina</taxon>
        <taxon>Dothideomycetes</taxon>
        <taxon>Pleosporomycetidae</taxon>
        <taxon>Pleosporales</taxon>
        <taxon>Lindgomycetaceae</taxon>
        <taxon>Lindgomyces</taxon>
    </lineage>
</organism>
<gene>
    <name evidence="1" type="ORF">BDR25DRAFT_300486</name>
</gene>
<sequence length="86" mass="8954">MDASKLLQLQTAAAHSHSIPKPLQQSASSSKSNDSASSKTATPSPPVLCCSRCRRTSTGSSGMVSFGTNLFYCSHCASMVGYNHTG</sequence>
<keyword evidence="2" id="KW-1185">Reference proteome</keyword>
<proteinExistence type="predicted"/>
<name>A0ACB6RCM7_9PLEO</name>
<protein>
    <submittedName>
        <fullName evidence="1">Uncharacterized protein</fullName>
    </submittedName>
</protein>
<comment type="caution">
    <text evidence="1">The sequence shown here is derived from an EMBL/GenBank/DDBJ whole genome shotgun (WGS) entry which is preliminary data.</text>
</comment>
<dbReference type="EMBL" id="MU003494">
    <property type="protein sequence ID" value="KAF2476513.1"/>
    <property type="molecule type" value="Genomic_DNA"/>
</dbReference>
<accession>A0ACB6RCM7</accession>